<dbReference type="Gene3D" id="3.40.50.300">
    <property type="entry name" value="P-loop containing nucleotide triphosphate hydrolases"/>
    <property type="match status" value="2"/>
</dbReference>
<keyword evidence="7 9" id="KW-0234">DNA repair</keyword>
<dbReference type="RefSeq" id="WP_256617971.1">
    <property type="nucleotide sequence ID" value="NZ_JANIBC010000001.1"/>
</dbReference>
<keyword evidence="5 9" id="KW-0227">DNA damage</keyword>
<comment type="similarity">
    <text evidence="2 9">Belongs to the RecN family.</text>
</comment>
<dbReference type="Pfam" id="PF02463">
    <property type="entry name" value="SMC_N"/>
    <property type="match status" value="1"/>
</dbReference>
<organism evidence="12 13">
    <name type="scientific">Parvularcula maris</name>
    <dbReference type="NCBI Taxonomy" id="2965077"/>
    <lineage>
        <taxon>Bacteria</taxon>
        <taxon>Pseudomonadati</taxon>
        <taxon>Pseudomonadota</taxon>
        <taxon>Alphaproteobacteria</taxon>
        <taxon>Parvularculales</taxon>
        <taxon>Parvularculaceae</taxon>
        <taxon>Parvularcula</taxon>
    </lineage>
</organism>
<evidence type="ECO:0000259" key="11">
    <source>
        <dbReference type="Pfam" id="PF02463"/>
    </source>
</evidence>
<evidence type="ECO:0000256" key="6">
    <source>
        <dbReference type="ARBA" id="ARBA00022840"/>
    </source>
</evidence>
<name>A0A9X2L734_9PROT</name>
<evidence type="ECO:0000256" key="3">
    <source>
        <dbReference type="ARBA" id="ARBA00021315"/>
    </source>
</evidence>
<evidence type="ECO:0000256" key="9">
    <source>
        <dbReference type="PIRNR" id="PIRNR003128"/>
    </source>
</evidence>
<keyword evidence="4" id="KW-0547">Nucleotide-binding</keyword>
<evidence type="ECO:0000256" key="2">
    <source>
        <dbReference type="ARBA" id="ARBA00009441"/>
    </source>
</evidence>
<dbReference type="InterPro" id="IPR004604">
    <property type="entry name" value="DNA_recomb/repair_RecN"/>
</dbReference>
<dbReference type="NCBIfam" id="TIGR00634">
    <property type="entry name" value="recN"/>
    <property type="match status" value="1"/>
</dbReference>
<dbReference type="GO" id="GO:0006310">
    <property type="term" value="P:DNA recombination"/>
    <property type="evidence" value="ECO:0007669"/>
    <property type="project" value="InterPro"/>
</dbReference>
<dbReference type="CDD" id="cd03241">
    <property type="entry name" value="ABC_RecN"/>
    <property type="match status" value="2"/>
</dbReference>
<evidence type="ECO:0000313" key="12">
    <source>
        <dbReference type="EMBL" id="MCQ8184166.1"/>
    </source>
</evidence>
<comment type="caution">
    <text evidence="12">The sequence shown here is derived from an EMBL/GenBank/DDBJ whole genome shotgun (WGS) entry which is preliminary data.</text>
</comment>
<keyword evidence="10" id="KW-0175">Coiled coil</keyword>
<feature type="domain" description="RecF/RecN/SMC N-terminal" evidence="11">
    <location>
        <begin position="14"/>
        <end position="513"/>
    </location>
</feature>
<evidence type="ECO:0000256" key="1">
    <source>
        <dbReference type="ARBA" id="ARBA00003618"/>
    </source>
</evidence>
<dbReference type="GO" id="GO:0006281">
    <property type="term" value="P:DNA repair"/>
    <property type="evidence" value="ECO:0007669"/>
    <property type="project" value="UniProtKB-KW"/>
</dbReference>
<feature type="coiled-coil region" evidence="10">
    <location>
        <begin position="160"/>
        <end position="187"/>
    </location>
</feature>
<dbReference type="GO" id="GO:0005524">
    <property type="term" value="F:ATP binding"/>
    <property type="evidence" value="ECO:0007669"/>
    <property type="project" value="UniProtKB-KW"/>
</dbReference>
<dbReference type="GO" id="GO:0043590">
    <property type="term" value="C:bacterial nucleoid"/>
    <property type="evidence" value="ECO:0007669"/>
    <property type="project" value="TreeGrafter"/>
</dbReference>
<dbReference type="InterPro" id="IPR003395">
    <property type="entry name" value="RecF/RecN/SMC_N"/>
</dbReference>
<reference evidence="12" key="1">
    <citation type="submission" date="2022-07" db="EMBL/GenBank/DDBJ databases">
        <title>Parvularcula maris sp. nov., an algicidal bacterium isolated from seawater.</title>
        <authorList>
            <person name="Li F."/>
        </authorList>
    </citation>
    <scope>NUCLEOTIDE SEQUENCE</scope>
    <source>
        <strain evidence="12">BGMRC 0090</strain>
    </source>
</reference>
<evidence type="ECO:0000256" key="10">
    <source>
        <dbReference type="SAM" id="Coils"/>
    </source>
</evidence>
<dbReference type="GO" id="GO:0009432">
    <property type="term" value="P:SOS response"/>
    <property type="evidence" value="ECO:0007669"/>
    <property type="project" value="TreeGrafter"/>
</dbReference>
<evidence type="ECO:0000256" key="8">
    <source>
        <dbReference type="ARBA" id="ARBA00033408"/>
    </source>
</evidence>
<keyword evidence="13" id="KW-1185">Reference proteome</keyword>
<dbReference type="PANTHER" id="PTHR11059:SF0">
    <property type="entry name" value="DNA REPAIR PROTEIN RECN"/>
    <property type="match status" value="1"/>
</dbReference>
<dbReference type="InterPro" id="IPR027417">
    <property type="entry name" value="P-loop_NTPase"/>
</dbReference>
<protein>
    <recommendedName>
        <fullName evidence="3 9">DNA repair protein RecN</fullName>
    </recommendedName>
    <alternativeName>
        <fullName evidence="8 9">Recombination protein N</fullName>
    </alternativeName>
</protein>
<dbReference type="EMBL" id="JANIBC010000001">
    <property type="protein sequence ID" value="MCQ8184166.1"/>
    <property type="molecule type" value="Genomic_DNA"/>
</dbReference>
<dbReference type="SUPFAM" id="SSF52540">
    <property type="entry name" value="P-loop containing nucleoside triphosphate hydrolases"/>
    <property type="match status" value="2"/>
</dbReference>
<dbReference type="PIRSF" id="PIRSF003128">
    <property type="entry name" value="RecN"/>
    <property type="match status" value="1"/>
</dbReference>
<sequence length="556" mass="59655">MLIELTIQDIVLIDRLTLPLGGGLSALTGETGAGKSILLDSLGLAVGGKAERGLVRQGAEQGSVQAVFEVADVHPVWALLEEEGLTPEDDLVILRRIQKADGKSRAFVGDRTVPVSMLRRIGQSLIEVHGQHESQGYLDQSVHRALLDDYAALERDREGVKAAFRELKAIRSEIAEREEQQDRAVREADYLRHVAGELEKLAPEPGEEAELAERRAVLQAAEKVSEDLSSAIAALGDDGLEAKLSSAAGRIERAASRLGEDAAAPLIEAATRLDAALSEFGEARSAVLDAAEAFTQDEDALGETEERLFALRAAGRKYGRAPDDLHAYREEVEQQLTLLDEGEASFEELRGREKLAAGAYAEKAAKLSAKRQKAAGRFAKEVMGELAPLKLDKAKFKVVVEQPDGLEGEAGIDRVAFEVSTNPGAPFGPLKQIASGGELSRFVLALKTVLTAKDGRSVIVFDEVDSGVGGAVADAIGERLARIADDAQTLVVTHSPQVAARARSHLKVEKAGKKTVRTDVRVLSEEERREEIARMLSGATVTEEARAAAKKLLEAA</sequence>
<keyword evidence="6" id="KW-0067">ATP-binding</keyword>
<evidence type="ECO:0000256" key="7">
    <source>
        <dbReference type="ARBA" id="ARBA00023204"/>
    </source>
</evidence>
<evidence type="ECO:0000256" key="5">
    <source>
        <dbReference type="ARBA" id="ARBA00022763"/>
    </source>
</evidence>
<dbReference type="FunFam" id="3.40.50.300:FF:000319">
    <property type="entry name" value="DNA repair protein RecN"/>
    <property type="match status" value="1"/>
</dbReference>
<dbReference type="Proteomes" id="UP001142610">
    <property type="component" value="Unassembled WGS sequence"/>
</dbReference>
<dbReference type="AlphaFoldDB" id="A0A9X2L734"/>
<gene>
    <name evidence="12" type="primary">recN</name>
    <name evidence="12" type="ORF">NOG11_02080</name>
</gene>
<proteinExistence type="inferred from homology"/>
<evidence type="ECO:0000313" key="13">
    <source>
        <dbReference type="Proteomes" id="UP001142610"/>
    </source>
</evidence>
<evidence type="ECO:0000256" key="4">
    <source>
        <dbReference type="ARBA" id="ARBA00022741"/>
    </source>
</evidence>
<comment type="function">
    <text evidence="1 9">May be involved in recombinational repair of damaged DNA.</text>
</comment>
<accession>A0A9X2L734</accession>
<dbReference type="PANTHER" id="PTHR11059">
    <property type="entry name" value="DNA REPAIR PROTEIN RECN"/>
    <property type="match status" value="1"/>
</dbReference>